<keyword evidence="4" id="KW-0378">Hydrolase</keyword>
<evidence type="ECO:0000256" key="6">
    <source>
        <dbReference type="SAM" id="MobiDB-lite"/>
    </source>
</evidence>
<protein>
    <submittedName>
        <fullName evidence="8">UB-like protease 1A</fullName>
    </submittedName>
</protein>
<keyword evidence="5" id="KW-0067">ATP-binding</keyword>
<dbReference type="SUPFAM" id="SSF54001">
    <property type="entry name" value="Cysteine proteinases"/>
    <property type="match status" value="1"/>
</dbReference>
<feature type="region of interest" description="Disordered" evidence="6">
    <location>
        <begin position="27"/>
        <end position="64"/>
    </location>
</feature>
<evidence type="ECO:0000313" key="8">
    <source>
        <dbReference type="EMBL" id="BBH08885.1"/>
    </source>
</evidence>
<dbReference type="InterPro" id="IPR012340">
    <property type="entry name" value="NA-bd_OB-fold"/>
</dbReference>
<dbReference type="EMBL" id="AP019304">
    <property type="protein sequence ID" value="BBH08885.1"/>
    <property type="molecule type" value="Genomic_DNA"/>
</dbReference>
<dbReference type="FunFam" id="1.10.8.60:FF:000007">
    <property type="entry name" value="26S proteasome regulatory subunit 4"/>
    <property type="match status" value="1"/>
</dbReference>
<dbReference type="Gene3D" id="3.40.395.10">
    <property type="entry name" value="Adenoviral Proteinase, Chain A"/>
    <property type="match status" value="1"/>
</dbReference>
<dbReference type="Pfam" id="PF17862">
    <property type="entry name" value="AAA_lid_3"/>
    <property type="match status" value="1"/>
</dbReference>
<reference evidence="8" key="1">
    <citation type="journal article" date="2019" name="Science">
        <title>Mutation of a bHLH transcription factor allowed almond domestication.</title>
        <authorList>
            <person name="Sanchez-Perez R."/>
            <person name="Pavan S."/>
            <person name="Mazzeo R."/>
            <person name="Moldovan C."/>
            <person name="Aiese Cigliano R."/>
            <person name="Del Cueto J."/>
            <person name="Ricciardi F."/>
            <person name="Lotti C."/>
            <person name="Ricciardi L."/>
            <person name="Dicenta F."/>
            <person name="Lopez-Marques R.L."/>
            <person name="Lindberg Moller B."/>
        </authorList>
    </citation>
    <scope>NUCLEOTIDE SEQUENCE</scope>
</reference>
<gene>
    <name evidence="8" type="ORF">Prudu_021222</name>
</gene>
<dbReference type="AlphaFoldDB" id="A0A4Y1RY39"/>
<sequence>MMVATKRGGGRGGWEGVARSWWRLPGFLQPEEAPPTSSSPSEEQISAKTQKPTSSSPAASSISNPDPIEKCMGGLCALSVQCNNRGLMHLQVVSSNCISVYAITKLLYANPGPLMEAKKRGSAKGKRKGDSNVQQSRVGRDAFFNFMKKQRHEMGKEANAKLDRKVREEIANKWRKLNPQEKATYGSALDLSGGQVEGSSGQVNVSVNEKGFTSRCSPDRFHQTVEKLSNQKRLAINEIGFGKVASLCCTRLHRKLCKFLTERFNPDTSSIQLHGKVIGISAVEFGRVMGLKNTGEVVELEWLVEDEKVKELVKSFGGNGKRVLVRALAEQLEKCENADEDFKVRFVMFALGTVLCPTSSPSVTGNYLTFLTIPGKIETKNWADHGFNFLCEGIRSFKAKKVSYVNGSLLFLQLLYFDSILHGGVYVDKSLDPIVSWDNKSVWKMIKWVRKQGGFDSPTVRVVSKHSPTNEVSRVNLERIVQEVAVSLAPIIQAEVKRSVEGLAITLGPIIQAEVQRSMLELTDKVMSQVSSFNKDARQHLHPGHEDVNQTKDSPLKERDQGGESVVKKKGEEASKLKEKGVVDVNNTWMPLPDGQSFSEPELKIGVEKRKFTKPARGDETRIKTRRTAKGVQEFFVESHGLTRQPQKERSNNLSSDEIIIQIENKHHVTRGEFMCLRPEEWINDGVLNAHVYYLEEKGSGNWYFPTYMAEQVQNTRDGQLFELAVKLRRENTNRFTVGLKKCEKMFIPVFDRIGSHWYLIVVLPSDKKVEIWDSLPGPKYNAGRYQQAERIMKVLDHIYNEEIVNYFEKGWQFAKFNIVRTDKARRQFQHASERVRIALSLLKNPRNRRLKEVRESARRVVDEQLDKLVEQKDPFIPHHPIARKPITRSQAKSNRLVSLVCYESSSKNHAIVSSSVGPQYYVGILSFVDKDELEPGCAILMHNKRSSASRSTLMKRLYDAHSGGEREIQRTMLELLNQLDGFDSRGDVNVILATNRIESLDPALLRPGRIDRKIEFPLPDIKTRRRIFQIHTSRMTLADDVNLEEFVMTKDEFSGSDITAICTEAGLLAFRERRMKVTHIDFKKAKEKVMFKKKEGVPEGLYMSSETIYEIVENKKGRCVCSISWTIALRDGQLR</sequence>
<evidence type="ECO:0000256" key="1">
    <source>
        <dbReference type="ARBA" id="ARBA00005234"/>
    </source>
</evidence>
<dbReference type="SUPFAM" id="SSF52540">
    <property type="entry name" value="P-loop containing nucleoside triphosphate hydrolases"/>
    <property type="match status" value="1"/>
</dbReference>
<dbReference type="InterPro" id="IPR003960">
    <property type="entry name" value="ATPase_AAA_CS"/>
</dbReference>
<dbReference type="FunFam" id="3.40.50.300:FF:003803">
    <property type="entry name" value="Uncharacterized protein"/>
    <property type="match status" value="1"/>
</dbReference>
<dbReference type="InterPro" id="IPR027417">
    <property type="entry name" value="P-loop_NTPase"/>
</dbReference>
<feature type="compositionally biased region" description="Low complexity" evidence="6">
    <location>
        <begin position="52"/>
        <end position="64"/>
    </location>
</feature>
<dbReference type="GO" id="GO:0008234">
    <property type="term" value="F:cysteine-type peptidase activity"/>
    <property type="evidence" value="ECO:0007669"/>
    <property type="project" value="InterPro"/>
</dbReference>
<evidence type="ECO:0000256" key="4">
    <source>
        <dbReference type="ARBA" id="ARBA00022801"/>
    </source>
</evidence>
<feature type="domain" description="Ubiquitin-like protease family profile" evidence="7">
    <location>
        <begin position="667"/>
        <end position="1136"/>
    </location>
</feature>
<dbReference type="InterPro" id="IPR041569">
    <property type="entry name" value="AAA_lid_3"/>
</dbReference>
<dbReference type="PROSITE" id="PS50600">
    <property type="entry name" value="ULP_PROTEASE"/>
    <property type="match status" value="1"/>
</dbReference>
<dbReference type="PROSITE" id="PS00674">
    <property type="entry name" value="AAA"/>
    <property type="match status" value="1"/>
</dbReference>
<evidence type="ECO:0000256" key="3">
    <source>
        <dbReference type="ARBA" id="ARBA00022741"/>
    </source>
</evidence>
<dbReference type="InterPro" id="IPR050221">
    <property type="entry name" value="26S_Proteasome_ATPase"/>
</dbReference>
<accession>A0A4Y1RY39</accession>
<proteinExistence type="inferred from homology"/>
<dbReference type="GO" id="GO:0006508">
    <property type="term" value="P:proteolysis"/>
    <property type="evidence" value="ECO:0007669"/>
    <property type="project" value="UniProtKB-KW"/>
</dbReference>
<evidence type="ECO:0000256" key="5">
    <source>
        <dbReference type="ARBA" id="ARBA00022840"/>
    </source>
</evidence>
<dbReference type="GO" id="GO:0016887">
    <property type="term" value="F:ATP hydrolysis activity"/>
    <property type="evidence" value="ECO:0007669"/>
    <property type="project" value="InterPro"/>
</dbReference>
<keyword evidence="2 8" id="KW-0645">Protease</keyword>
<dbReference type="Gene3D" id="3.40.50.300">
    <property type="entry name" value="P-loop containing nucleotide triphosphate hydrolases"/>
    <property type="match status" value="1"/>
</dbReference>
<keyword evidence="3" id="KW-0547">Nucleotide-binding</keyword>
<dbReference type="Pfam" id="PF02902">
    <property type="entry name" value="Peptidase_C48"/>
    <property type="match status" value="1"/>
</dbReference>
<dbReference type="GO" id="GO:0005524">
    <property type="term" value="F:ATP binding"/>
    <property type="evidence" value="ECO:0007669"/>
    <property type="project" value="UniProtKB-KW"/>
</dbReference>
<dbReference type="Gene3D" id="2.40.50.140">
    <property type="entry name" value="Nucleic acid-binding proteins"/>
    <property type="match status" value="1"/>
</dbReference>
<dbReference type="PANTHER" id="PTHR23073">
    <property type="entry name" value="26S PROTEASOME REGULATORY SUBUNIT"/>
    <property type="match status" value="1"/>
</dbReference>
<comment type="similarity">
    <text evidence="1">Belongs to the peptidase C48 family.</text>
</comment>
<dbReference type="CDD" id="cd00084">
    <property type="entry name" value="HMG-box_SF"/>
    <property type="match status" value="1"/>
</dbReference>
<evidence type="ECO:0000259" key="7">
    <source>
        <dbReference type="PROSITE" id="PS50600"/>
    </source>
</evidence>
<dbReference type="Pfam" id="PF00004">
    <property type="entry name" value="AAA"/>
    <property type="match status" value="1"/>
</dbReference>
<feature type="region of interest" description="Disordered" evidence="6">
    <location>
        <begin position="537"/>
        <end position="573"/>
    </location>
</feature>
<feature type="compositionally biased region" description="Low complexity" evidence="6">
    <location>
        <begin position="30"/>
        <end position="43"/>
    </location>
</feature>
<organism evidence="8">
    <name type="scientific">Prunus dulcis</name>
    <name type="common">Almond</name>
    <name type="synonym">Amygdalus dulcis</name>
    <dbReference type="NCBI Taxonomy" id="3755"/>
    <lineage>
        <taxon>Eukaryota</taxon>
        <taxon>Viridiplantae</taxon>
        <taxon>Streptophyta</taxon>
        <taxon>Embryophyta</taxon>
        <taxon>Tracheophyta</taxon>
        <taxon>Spermatophyta</taxon>
        <taxon>Magnoliopsida</taxon>
        <taxon>eudicotyledons</taxon>
        <taxon>Gunneridae</taxon>
        <taxon>Pentapetalae</taxon>
        <taxon>rosids</taxon>
        <taxon>fabids</taxon>
        <taxon>Rosales</taxon>
        <taxon>Rosaceae</taxon>
        <taxon>Amygdaloideae</taxon>
        <taxon>Amygdaleae</taxon>
        <taxon>Prunus</taxon>
    </lineage>
</organism>
<dbReference type="Gene3D" id="1.10.8.60">
    <property type="match status" value="1"/>
</dbReference>
<evidence type="ECO:0000256" key="2">
    <source>
        <dbReference type="ARBA" id="ARBA00022670"/>
    </source>
</evidence>
<name>A0A4Y1RY39_PRUDU</name>
<dbReference type="InterPro" id="IPR003653">
    <property type="entry name" value="Peptidase_C48_C"/>
</dbReference>
<dbReference type="InterPro" id="IPR038765">
    <property type="entry name" value="Papain-like_cys_pep_sf"/>
</dbReference>
<feature type="non-terminal residue" evidence="8">
    <location>
        <position position="1136"/>
    </location>
</feature>
<dbReference type="InterPro" id="IPR003959">
    <property type="entry name" value="ATPase_AAA_core"/>
</dbReference>